<dbReference type="InterPro" id="IPR036237">
    <property type="entry name" value="Xyl_isomerase-like_sf"/>
</dbReference>
<dbReference type="Pfam" id="PF01261">
    <property type="entry name" value="AP_endonuc_2"/>
    <property type="match status" value="1"/>
</dbReference>
<dbReference type="Proteomes" id="UP000032047">
    <property type="component" value="Unassembled WGS sequence"/>
</dbReference>
<dbReference type="AlphaFoldDB" id="A0A0D0G3U5"/>
<reference evidence="2 3" key="1">
    <citation type="submission" date="2015-01" db="EMBL/GenBank/DDBJ databases">
        <title>Genome sequence of Anoxybacillus ayderensis strain AB04.</title>
        <authorList>
            <person name="Belduz A.O."/>
            <person name="Canakci S."/>
            <person name="Chan K.-G."/>
            <person name="Kahar U.M."/>
            <person name="Yaakob A.S."/>
            <person name="Chan C.S."/>
            <person name="Goh K.M."/>
        </authorList>
    </citation>
    <scope>NUCLEOTIDE SEQUENCE [LARGE SCALE GENOMIC DNA]</scope>
    <source>
        <strain evidence="2 3">AB04</strain>
    </source>
</reference>
<dbReference type="RefSeq" id="WP_006322445.1">
    <property type="nucleotide sequence ID" value="NZ_JXTG01000027.1"/>
</dbReference>
<name>A0A0D0G3U5_9BACL</name>
<protein>
    <submittedName>
        <fullName evidence="2">Inosose dehydratase</fullName>
        <ecNumber evidence="2">4.2.1.44</ecNumber>
    </submittedName>
</protein>
<dbReference type="PATRIC" id="fig|265546.4.peg.2791"/>
<organism evidence="2 3">
    <name type="scientific">Anoxybacillus ayderensis</name>
    <dbReference type="NCBI Taxonomy" id="265546"/>
    <lineage>
        <taxon>Bacteria</taxon>
        <taxon>Bacillati</taxon>
        <taxon>Bacillota</taxon>
        <taxon>Bacilli</taxon>
        <taxon>Bacillales</taxon>
        <taxon>Anoxybacillaceae</taxon>
        <taxon>Anoxybacillus</taxon>
    </lineage>
</organism>
<proteinExistence type="predicted"/>
<dbReference type="InterPro" id="IPR050312">
    <property type="entry name" value="IolE/XylAMocC-like"/>
</dbReference>
<comment type="caution">
    <text evidence="2">The sequence shown here is derived from an EMBL/GenBank/DDBJ whole genome shotgun (WGS) entry which is preliminary data.</text>
</comment>
<accession>A0A0D0G3U5</accession>
<dbReference type="EMBL" id="JXTG01000027">
    <property type="protein sequence ID" value="KIP20060.1"/>
    <property type="molecule type" value="Genomic_DNA"/>
</dbReference>
<dbReference type="Gene3D" id="3.20.20.150">
    <property type="entry name" value="Divalent-metal-dependent TIM barrel enzymes"/>
    <property type="match status" value="1"/>
</dbReference>
<dbReference type="PANTHER" id="PTHR12110:SF21">
    <property type="entry name" value="XYLOSE ISOMERASE-LIKE TIM BARREL DOMAIN-CONTAINING PROTEIN"/>
    <property type="match status" value="1"/>
</dbReference>
<evidence type="ECO:0000313" key="2">
    <source>
        <dbReference type="EMBL" id="KIP20060.1"/>
    </source>
</evidence>
<keyword evidence="2" id="KW-0456">Lyase</keyword>
<dbReference type="InterPro" id="IPR013022">
    <property type="entry name" value="Xyl_isomerase-like_TIM-brl"/>
</dbReference>
<keyword evidence="3" id="KW-1185">Reference proteome</keyword>
<dbReference type="GO" id="GO:0050114">
    <property type="term" value="F:myo-inosose-2 dehydratase activity"/>
    <property type="evidence" value="ECO:0007669"/>
    <property type="project" value="UniProtKB-EC"/>
</dbReference>
<dbReference type="PANTHER" id="PTHR12110">
    <property type="entry name" value="HYDROXYPYRUVATE ISOMERASE"/>
    <property type="match status" value="1"/>
</dbReference>
<feature type="domain" description="Xylose isomerase-like TIM barrel" evidence="1">
    <location>
        <begin position="21"/>
        <end position="259"/>
    </location>
</feature>
<dbReference type="SUPFAM" id="SSF51658">
    <property type="entry name" value="Xylose isomerase-like"/>
    <property type="match status" value="1"/>
</dbReference>
<gene>
    <name evidence="2" type="ORF">JV16_02790</name>
</gene>
<dbReference type="EC" id="4.2.1.44" evidence="2"/>
<evidence type="ECO:0000259" key="1">
    <source>
        <dbReference type="Pfam" id="PF01261"/>
    </source>
</evidence>
<evidence type="ECO:0000313" key="3">
    <source>
        <dbReference type="Proteomes" id="UP000032047"/>
    </source>
</evidence>
<sequence>MPKLGLFTKLYRNYPWQQAVRDACDLGYDALEWMGRSPHLNLNKTAEIHEIKQMVKQNGLSICAIALYECKEMTTKGWTTEEIDKFKRVLEIASYWECHLLRFGPSKPSPQEARDEHWYRATEVMQQACELALSYGIEIGLEMHAGYLIESPEAVIRLIRLINLPNVGIVFDPANLICAGLDYKEDVILKIAPYLRHVHIKDIKHTISGFQHQLLGQGDLDLKAVLRGLLMIEYEGTITVESHVAGDPRYIAEHERKVLLHTWEELV</sequence>